<keyword evidence="1" id="KW-0175">Coiled coil</keyword>
<feature type="coiled-coil region" evidence="1">
    <location>
        <begin position="22"/>
        <end position="49"/>
    </location>
</feature>
<sequence>MAVSKDATSAIVTKKVKGLKDHKKAQKEKNAAKRLAAAEKAKAKKLEAATEKAIAAEIIAVTVVAEAEEIATVAQVEPVDSLETTDGSDTYNQKTDVIEVSEDQTNDIQAIVKNYLVVATEVTVAYAADVSPKADSIQGPNSSLNPAVIDFVISNPTIVITSNPPVSPEAAIDIIAHRKALEADMETPREMFMRCKYITSVDAEYLSSFEGDDDIIDESSNKIKCLDSNGFEIIPLLNGLSLADITTNTESAPTLSVDDLFAKVSATNVSKISATESSEILAIDSLDPWACISQILHSSSVSQDGRTLASVEAEMRSRSSSMTAVCQGSRSLEDVEAEMHSGSSSTTASYNSAQSLGDPKSEMPNALSKKVSPPAPFIDPAIVSCKIKSQSLDMTTAPVDNNNARNTTNSPPDLTTSSTASNASSHWTRTPSPTHFNSKTYAFTVLTPRSGSSTPYAQCGASGVETPGVIDCARVSKDNTTELMLQEHLKMPPGAYFGNWEVVARGLGLWGWFRTAWY</sequence>
<feature type="region of interest" description="Disordered" evidence="2">
    <location>
        <begin position="319"/>
        <end position="372"/>
    </location>
</feature>
<evidence type="ECO:0000313" key="6">
    <source>
        <dbReference type="Proteomes" id="UP000249757"/>
    </source>
</evidence>
<evidence type="ECO:0000313" key="3">
    <source>
        <dbReference type="EMBL" id="KAF7565791.1"/>
    </source>
</evidence>
<protein>
    <submittedName>
        <fullName evidence="3">TT-ORF1 multi-domain protein</fullName>
    </submittedName>
</protein>
<accession>A0A2W1D974</accession>
<reference evidence="6" key="4">
    <citation type="journal article" date="2022" name="Microb. Genom.">
        <title>A global pangenome for the wheat fungal pathogen Pyrenophora tritici-repentis and prediction of effector protein structural homology.</title>
        <authorList>
            <person name="Moolhuijzen P.M."/>
            <person name="See P.T."/>
            <person name="Shi G."/>
            <person name="Powell H.R."/>
            <person name="Cockram J."/>
            <person name="Jorgensen L.N."/>
            <person name="Benslimane H."/>
            <person name="Strelkov S.E."/>
            <person name="Turner J."/>
            <person name="Liu Z."/>
            <person name="Moffat C.S."/>
        </authorList>
    </citation>
    <scope>NUCLEOTIDE SEQUENCE [LARGE SCALE GENOMIC DNA]</scope>
</reference>
<feature type="region of interest" description="Disordered" evidence="2">
    <location>
        <begin position="395"/>
        <end position="432"/>
    </location>
</feature>
<gene>
    <name evidence="4" type="ORF">Ptr86124_011387</name>
    <name evidence="3" type="ORF">PtrM4_052250</name>
</gene>
<reference evidence="3" key="1">
    <citation type="journal article" date="2018" name="BMC Genomics">
        <title>Comparative genomics of the wheat fungal pathogen Pyrenophora tritici-repentis reveals chromosomal variations and genome plasticity.</title>
        <authorList>
            <person name="Moolhuijzen P."/>
            <person name="See P.T."/>
            <person name="Hane J.K."/>
            <person name="Shi G."/>
            <person name="Liu Z."/>
            <person name="Oliver R.P."/>
            <person name="Moffat C.S."/>
        </authorList>
    </citation>
    <scope>NUCLEOTIDE SEQUENCE [LARGE SCALE GENOMIC DNA]</scope>
    <source>
        <strain evidence="3">M4</strain>
    </source>
</reference>
<dbReference type="Proteomes" id="UP000245464">
    <property type="component" value="Chromosome 10"/>
</dbReference>
<reference evidence="4" key="2">
    <citation type="submission" date="2021-05" db="EMBL/GenBank/DDBJ databases">
        <authorList>
            <person name="Moolhuijzen P.M."/>
            <person name="Moffat C.S."/>
        </authorList>
    </citation>
    <scope>NUCLEOTIDE SEQUENCE</scope>
    <source>
        <strain evidence="4">86-124</strain>
    </source>
</reference>
<dbReference type="AlphaFoldDB" id="A0A2W1D974"/>
<evidence type="ECO:0000313" key="5">
    <source>
        <dbReference type="Proteomes" id="UP000245464"/>
    </source>
</evidence>
<dbReference type="Proteomes" id="UP000249757">
    <property type="component" value="Unassembled WGS sequence"/>
</dbReference>
<dbReference type="EMBL" id="NRDI02000019">
    <property type="protein sequence ID" value="KAI1509801.1"/>
    <property type="molecule type" value="Genomic_DNA"/>
</dbReference>
<feature type="compositionally biased region" description="Low complexity" evidence="2">
    <location>
        <begin position="341"/>
        <end position="355"/>
    </location>
</feature>
<evidence type="ECO:0000256" key="1">
    <source>
        <dbReference type="SAM" id="Coils"/>
    </source>
</evidence>
<dbReference type="EMBL" id="NQIK02000010">
    <property type="protein sequence ID" value="KAF7565791.1"/>
    <property type="molecule type" value="Genomic_DNA"/>
</dbReference>
<dbReference type="OrthoDB" id="3690267at2759"/>
<evidence type="ECO:0000256" key="2">
    <source>
        <dbReference type="SAM" id="MobiDB-lite"/>
    </source>
</evidence>
<evidence type="ECO:0000313" key="4">
    <source>
        <dbReference type="EMBL" id="KAI1509801.1"/>
    </source>
</evidence>
<feature type="compositionally biased region" description="Polar residues" evidence="2">
    <location>
        <begin position="319"/>
        <end position="330"/>
    </location>
</feature>
<feature type="compositionally biased region" description="Polar residues" evidence="2">
    <location>
        <begin position="395"/>
        <end position="414"/>
    </location>
</feature>
<feature type="compositionally biased region" description="Low complexity" evidence="2">
    <location>
        <begin position="415"/>
        <end position="425"/>
    </location>
</feature>
<keyword evidence="6" id="KW-1185">Reference proteome</keyword>
<name>A0A2W1D974_9PLEO</name>
<proteinExistence type="predicted"/>
<organism evidence="3 5">
    <name type="scientific">Pyrenophora tritici-repentis</name>
    <dbReference type="NCBI Taxonomy" id="45151"/>
    <lineage>
        <taxon>Eukaryota</taxon>
        <taxon>Fungi</taxon>
        <taxon>Dikarya</taxon>
        <taxon>Ascomycota</taxon>
        <taxon>Pezizomycotina</taxon>
        <taxon>Dothideomycetes</taxon>
        <taxon>Pleosporomycetidae</taxon>
        <taxon>Pleosporales</taxon>
        <taxon>Pleosporineae</taxon>
        <taxon>Pleosporaceae</taxon>
        <taxon>Pyrenophora</taxon>
    </lineage>
</organism>
<comment type="caution">
    <text evidence="3">The sequence shown here is derived from an EMBL/GenBank/DDBJ whole genome shotgun (WGS) entry which is preliminary data.</text>
</comment>
<reference evidence="4" key="3">
    <citation type="journal article" date="2022" name="bioRxiv">
        <title>A global pangenome for the wheat fungal pathogen Pyrenophora tritici-repentis and prediction of effector protein structural homology.</title>
        <authorList>
            <person name="Moolhuijzen P."/>
            <person name="See P.T."/>
            <person name="Shi G."/>
            <person name="Powell H.R."/>
            <person name="Cockram J."/>
            <person name="Jorgensen L.N."/>
            <person name="Benslimane H."/>
            <person name="Strelkov S.E."/>
            <person name="Turner J."/>
            <person name="Liu Z."/>
            <person name="Moffat C.S."/>
        </authorList>
    </citation>
    <scope>NUCLEOTIDE SEQUENCE</scope>
    <source>
        <strain evidence="4">86-124</strain>
    </source>
</reference>